<dbReference type="CDD" id="cd01399">
    <property type="entry name" value="GlcN6P_deaminase"/>
    <property type="match status" value="1"/>
</dbReference>
<dbReference type="GO" id="GO:0006043">
    <property type="term" value="P:glucosamine catabolic process"/>
    <property type="evidence" value="ECO:0007669"/>
    <property type="project" value="TreeGrafter"/>
</dbReference>
<dbReference type="GO" id="GO:0042802">
    <property type="term" value="F:identical protein binding"/>
    <property type="evidence" value="ECO:0007669"/>
    <property type="project" value="TreeGrafter"/>
</dbReference>
<dbReference type="OrthoDB" id="9791139at2"/>
<dbReference type="InterPro" id="IPR006148">
    <property type="entry name" value="Glc/Gal-6P_isomerase"/>
</dbReference>
<dbReference type="InterPro" id="IPR037171">
    <property type="entry name" value="NagB/RpiA_transferase-like"/>
</dbReference>
<keyword evidence="2" id="KW-0119">Carbohydrate metabolism</keyword>
<sequence>MKLVVAKDYEEMSALSADIVASIITEAPNATLGLTTGNTPVGLYNKLVARYRSDSLSLDKIRVFCTEEYLGIGPDNPCGLFSWLNRLFVTPCRLSADRVFRLRGDDPEPQLACLEFDEQIRRCGGLDLIVESVGINGHIGFNEPGSPLDAPTRILALSEDTLEYNTSYWDRDVPRYGLTIGLSTILAARQILLLVSGQSKAEALARALTGPVTSAVPASILQQASQLMVVADRDAASLLSGVEV</sequence>
<evidence type="ECO:0000313" key="4">
    <source>
        <dbReference type="EMBL" id="QBD77140.1"/>
    </source>
</evidence>
<dbReference type="GO" id="GO:0004342">
    <property type="term" value="F:glucosamine-6-phosphate deaminase activity"/>
    <property type="evidence" value="ECO:0007669"/>
    <property type="project" value="InterPro"/>
</dbReference>
<organism evidence="4 5">
    <name type="scientific">Ktedonosporobacter rubrisoli</name>
    <dbReference type="NCBI Taxonomy" id="2509675"/>
    <lineage>
        <taxon>Bacteria</taxon>
        <taxon>Bacillati</taxon>
        <taxon>Chloroflexota</taxon>
        <taxon>Ktedonobacteria</taxon>
        <taxon>Ktedonobacterales</taxon>
        <taxon>Ktedonosporobacteraceae</taxon>
        <taxon>Ktedonosporobacter</taxon>
    </lineage>
</organism>
<dbReference type="GO" id="GO:0005975">
    <property type="term" value="P:carbohydrate metabolic process"/>
    <property type="evidence" value="ECO:0007669"/>
    <property type="project" value="InterPro"/>
</dbReference>
<protein>
    <submittedName>
        <fullName evidence="4">Glucosamine-6-phosphate deaminase</fullName>
    </submittedName>
</protein>
<dbReference type="KEGG" id="kbs:EPA93_14470"/>
<dbReference type="PANTHER" id="PTHR11280">
    <property type="entry name" value="GLUCOSAMINE-6-PHOSPHATE ISOMERASE"/>
    <property type="match status" value="1"/>
</dbReference>
<accession>A0A4P6JPR3</accession>
<feature type="domain" description="Glucosamine/galactosamine-6-phosphate isomerase" evidence="3">
    <location>
        <begin position="14"/>
        <end position="225"/>
    </location>
</feature>
<dbReference type="PANTHER" id="PTHR11280:SF5">
    <property type="entry name" value="GLUCOSAMINE-6-PHOSPHATE ISOMERASE"/>
    <property type="match status" value="1"/>
</dbReference>
<dbReference type="Pfam" id="PF01182">
    <property type="entry name" value="Glucosamine_iso"/>
    <property type="match status" value="1"/>
</dbReference>
<dbReference type="GO" id="GO:0006046">
    <property type="term" value="P:N-acetylglucosamine catabolic process"/>
    <property type="evidence" value="ECO:0007669"/>
    <property type="project" value="TreeGrafter"/>
</dbReference>
<dbReference type="Proteomes" id="UP000290365">
    <property type="component" value="Chromosome"/>
</dbReference>
<evidence type="ECO:0000256" key="2">
    <source>
        <dbReference type="ARBA" id="ARBA00023277"/>
    </source>
</evidence>
<dbReference type="GO" id="GO:0019262">
    <property type="term" value="P:N-acetylneuraminate catabolic process"/>
    <property type="evidence" value="ECO:0007669"/>
    <property type="project" value="TreeGrafter"/>
</dbReference>
<name>A0A4P6JPR3_KTERU</name>
<reference evidence="4 5" key="1">
    <citation type="submission" date="2019-01" db="EMBL/GenBank/DDBJ databases">
        <title>Ktedonosporobacter rubrisoli SCAWS-G2.</title>
        <authorList>
            <person name="Huang Y."/>
            <person name="Yan B."/>
        </authorList>
    </citation>
    <scope>NUCLEOTIDE SEQUENCE [LARGE SCALE GENOMIC DNA]</scope>
    <source>
        <strain evidence="4 5">SCAWS-G2</strain>
    </source>
</reference>
<dbReference type="EMBL" id="CP035758">
    <property type="protein sequence ID" value="QBD77140.1"/>
    <property type="molecule type" value="Genomic_DNA"/>
</dbReference>
<dbReference type="RefSeq" id="WP_129888203.1">
    <property type="nucleotide sequence ID" value="NZ_CP035758.1"/>
</dbReference>
<dbReference type="Gene3D" id="3.40.50.1360">
    <property type="match status" value="1"/>
</dbReference>
<dbReference type="PROSITE" id="PS01161">
    <property type="entry name" value="GLC_GALNAC_ISOMERASE"/>
    <property type="match status" value="1"/>
</dbReference>
<dbReference type="GO" id="GO:0005737">
    <property type="term" value="C:cytoplasm"/>
    <property type="evidence" value="ECO:0007669"/>
    <property type="project" value="TreeGrafter"/>
</dbReference>
<evidence type="ECO:0000259" key="3">
    <source>
        <dbReference type="Pfam" id="PF01182"/>
    </source>
</evidence>
<evidence type="ECO:0000313" key="5">
    <source>
        <dbReference type="Proteomes" id="UP000290365"/>
    </source>
</evidence>
<proteinExistence type="predicted"/>
<evidence type="ECO:0000256" key="1">
    <source>
        <dbReference type="ARBA" id="ARBA00022801"/>
    </source>
</evidence>
<dbReference type="SUPFAM" id="SSF100950">
    <property type="entry name" value="NagB/RpiA/CoA transferase-like"/>
    <property type="match status" value="1"/>
</dbReference>
<keyword evidence="5" id="KW-1185">Reference proteome</keyword>
<dbReference type="InterPro" id="IPR004547">
    <property type="entry name" value="Glucosamine6P_isomerase"/>
</dbReference>
<keyword evidence="1" id="KW-0378">Hydrolase</keyword>
<dbReference type="AlphaFoldDB" id="A0A4P6JPR3"/>
<gene>
    <name evidence="4" type="ORF">EPA93_14470</name>
</gene>
<dbReference type="InterPro" id="IPR018321">
    <property type="entry name" value="Glucosamine6P_isomerase_CS"/>
</dbReference>